<keyword evidence="2" id="KW-0723">Serine/threonine-protein kinase</keyword>
<dbReference type="KEGG" id="soh:D1869_03305"/>
<dbReference type="InterPro" id="IPR011009">
    <property type="entry name" value="Kinase-like_dom_sf"/>
</dbReference>
<feature type="transmembrane region" description="Helical" evidence="11">
    <location>
        <begin position="95"/>
        <end position="112"/>
    </location>
</feature>
<evidence type="ECO:0000256" key="1">
    <source>
        <dbReference type="ARBA" id="ARBA00012513"/>
    </source>
</evidence>
<keyword evidence="6" id="KW-0067">ATP-binding</keyword>
<evidence type="ECO:0000256" key="2">
    <source>
        <dbReference type="ARBA" id="ARBA00022527"/>
    </source>
</evidence>
<evidence type="ECO:0000256" key="3">
    <source>
        <dbReference type="ARBA" id="ARBA00022679"/>
    </source>
</evidence>
<gene>
    <name evidence="13" type="ORF">D1869_03305</name>
</gene>
<comment type="catalytic activity">
    <reaction evidence="9">
        <text>L-threonyl-[protein] + ATP = O-phospho-L-threonyl-[protein] + ADP + H(+)</text>
        <dbReference type="Rhea" id="RHEA:46608"/>
        <dbReference type="Rhea" id="RHEA-COMP:11060"/>
        <dbReference type="Rhea" id="RHEA-COMP:11605"/>
        <dbReference type="ChEBI" id="CHEBI:15378"/>
        <dbReference type="ChEBI" id="CHEBI:30013"/>
        <dbReference type="ChEBI" id="CHEBI:30616"/>
        <dbReference type="ChEBI" id="CHEBI:61977"/>
        <dbReference type="ChEBI" id="CHEBI:456216"/>
        <dbReference type="EC" id="2.7.11.1"/>
    </reaction>
    <physiologicalReaction direction="left-to-right" evidence="9">
        <dbReference type="Rhea" id="RHEA:46609"/>
    </physiologicalReaction>
</comment>
<dbReference type="GO" id="GO:0006950">
    <property type="term" value="P:response to stress"/>
    <property type="evidence" value="ECO:0007669"/>
    <property type="project" value="UniProtKB-ARBA"/>
</dbReference>
<proteinExistence type="inferred from homology"/>
<dbReference type="PROSITE" id="PS00108">
    <property type="entry name" value="PROTEIN_KINASE_ST"/>
    <property type="match status" value="1"/>
</dbReference>
<evidence type="ECO:0000313" key="14">
    <source>
        <dbReference type="Proteomes" id="UP000427373"/>
    </source>
</evidence>
<dbReference type="SUPFAM" id="SSF56112">
    <property type="entry name" value="Protein kinase-like (PK-like)"/>
    <property type="match status" value="1"/>
</dbReference>
<dbReference type="PROSITE" id="PS50011">
    <property type="entry name" value="PROTEIN_KINASE_DOM"/>
    <property type="match status" value="1"/>
</dbReference>
<dbReference type="GO" id="GO:0005737">
    <property type="term" value="C:cytoplasm"/>
    <property type="evidence" value="ECO:0007669"/>
    <property type="project" value="TreeGrafter"/>
</dbReference>
<dbReference type="AlphaFoldDB" id="A0A650CF03"/>
<evidence type="ECO:0000259" key="12">
    <source>
        <dbReference type="PROSITE" id="PS50011"/>
    </source>
</evidence>
<dbReference type="Pfam" id="PF00069">
    <property type="entry name" value="Pkinase"/>
    <property type="match status" value="1"/>
</dbReference>
<keyword evidence="11" id="KW-0472">Membrane</keyword>
<reference evidence="13 14" key="1">
    <citation type="submission" date="2019-10" db="EMBL/GenBank/DDBJ databases">
        <title>Genome Sequences from Six Type Strain Members of the Archaeal Family Sulfolobaceae: Acidianus ambivalens, Acidianus infernus, Metallosphaera prunae, Stygiolobus azoricus, Sulfolobus metallicus, and Sulfurisphaera ohwakuensis.</title>
        <authorList>
            <person name="Counts J.A."/>
            <person name="Kelly R.M."/>
        </authorList>
    </citation>
    <scope>NUCLEOTIDE SEQUENCE [LARGE SCALE GENOMIC DNA]</scope>
    <source>
        <strain evidence="13 14">TA-1</strain>
    </source>
</reference>
<evidence type="ECO:0000256" key="9">
    <source>
        <dbReference type="ARBA" id="ARBA00048659"/>
    </source>
</evidence>
<evidence type="ECO:0000313" key="13">
    <source>
        <dbReference type="EMBL" id="QGR16336.1"/>
    </source>
</evidence>
<feature type="transmembrane region" description="Helical" evidence="11">
    <location>
        <begin position="68"/>
        <end position="89"/>
    </location>
</feature>
<dbReference type="InterPro" id="IPR008271">
    <property type="entry name" value="Ser/Thr_kinase_AS"/>
</dbReference>
<dbReference type="PROSITE" id="PS00107">
    <property type="entry name" value="PROTEIN_KINASE_ATP"/>
    <property type="match status" value="1"/>
</dbReference>
<name>A0A650CF03_SULOH</name>
<dbReference type="InterPro" id="IPR000719">
    <property type="entry name" value="Prot_kinase_dom"/>
</dbReference>
<keyword evidence="5 13" id="KW-0418">Kinase</keyword>
<keyword evidence="14" id="KW-1185">Reference proteome</keyword>
<dbReference type="InterPro" id="IPR050339">
    <property type="entry name" value="CC_SR_Kinase"/>
</dbReference>
<accession>A0A650CF03</accession>
<dbReference type="InterPro" id="IPR017441">
    <property type="entry name" value="Protein_kinase_ATP_BS"/>
</dbReference>
<evidence type="ECO:0000256" key="11">
    <source>
        <dbReference type="SAM" id="Phobius"/>
    </source>
</evidence>
<dbReference type="EC" id="2.7.11.1" evidence="1"/>
<feature type="transmembrane region" description="Helical" evidence="11">
    <location>
        <begin position="119"/>
        <end position="137"/>
    </location>
</feature>
<comment type="similarity">
    <text evidence="8">Belongs to the protein kinase superfamily. Ser/Thr protein kinase family. GCN2 subfamily.</text>
</comment>
<protein>
    <recommendedName>
        <fullName evidence="1">non-specific serine/threonine protein kinase</fullName>
        <ecNumber evidence="1">2.7.11.1</ecNumber>
    </recommendedName>
</protein>
<dbReference type="SMART" id="SM00220">
    <property type="entry name" value="S_TKc"/>
    <property type="match status" value="1"/>
</dbReference>
<dbReference type="GO" id="GO:0004674">
    <property type="term" value="F:protein serine/threonine kinase activity"/>
    <property type="evidence" value="ECO:0007669"/>
    <property type="project" value="UniProtKB-KW"/>
</dbReference>
<feature type="transmembrane region" description="Helical" evidence="11">
    <location>
        <begin position="35"/>
        <end position="56"/>
    </location>
</feature>
<evidence type="ECO:0000256" key="4">
    <source>
        <dbReference type="ARBA" id="ARBA00022741"/>
    </source>
</evidence>
<dbReference type="CDD" id="cd14014">
    <property type="entry name" value="STKc_PknB_like"/>
    <property type="match status" value="1"/>
</dbReference>
<keyword evidence="7" id="KW-0652">Protein synthesis inhibitor</keyword>
<dbReference type="Gene3D" id="1.10.510.10">
    <property type="entry name" value="Transferase(Phosphotransferase) domain 1"/>
    <property type="match status" value="1"/>
</dbReference>
<evidence type="ECO:0000256" key="8">
    <source>
        <dbReference type="ARBA" id="ARBA00037982"/>
    </source>
</evidence>
<dbReference type="GO" id="GO:0006796">
    <property type="term" value="P:phosphate-containing compound metabolic process"/>
    <property type="evidence" value="ECO:0007669"/>
    <property type="project" value="UniProtKB-ARBA"/>
</dbReference>
<feature type="domain" description="Protein kinase" evidence="12">
    <location>
        <begin position="336"/>
        <end position="644"/>
    </location>
</feature>
<dbReference type="EMBL" id="CP045484">
    <property type="protein sequence ID" value="QGR16336.1"/>
    <property type="molecule type" value="Genomic_DNA"/>
</dbReference>
<organism evidence="13 14">
    <name type="scientific">Sulfurisphaera ohwakuensis</name>
    <dbReference type="NCBI Taxonomy" id="69656"/>
    <lineage>
        <taxon>Archaea</taxon>
        <taxon>Thermoproteota</taxon>
        <taxon>Thermoprotei</taxon>
        <taxon>Sulfolobales</taxon>
        <taxon>Sulfolobaceae</taxon>
        <taxon>Sulfurisphaera</taxon>
    </lineage>
</organism>
<dbReference type="GO" id="GO:0017148">
    <property type="term" value="P:negative regulation of translation"/>
    <property type="evidence" value="ECO:0007669"/>
    <property type="project" value="UniProtKB-KW"/>
</dbReference>
<feature type="transmembrane region" description="Helical" evidence="11">
    <location>
        <begin position="12"/>
        <end position="29"/>
    </location>
</feature>
<evidence type="ECO:0000256" key="5">
    <source>
        <dbReference type="ARBA" id="ARBA00022777"/>
    </source>
</evidence>
<dbReference type="GO" id="GO:0005524">
    <property type="term" value="F:ATP binding"/>
    <property type="evidence" value="ECO:0007669"/>
    <property type="project" value="UniProtKB-KW"/>
</dbReference>
<dbReference type="PANTHER" id="PTHR11042:SF160">
    <property type="entry name" value="EUKARYOTIC TRANSLATION INITIATION FACTOR 2-ALPHA KINASE 1"/>
    <property type="match status" value="1"/>
</dbReference>
<keyword evidence="11" id="KW-0812">Transmembrane</keyword>
<evidence type="ECO:0000256" key="6">
    <source>
        <dbReference type="ARBA" id="ARBA00022840"/>
    </source>
</evidence>
<dbReference type="Proteomes" id="UP000427373">
    <property type="component" value="Chromosome"/>
</dbReference>
<evidence type="ECO:0000256" key="10">
    <source>
        <dbReference type="ARBA" id="ARBA00048977"/>
    </source>
</evidence>
<evidence type="ECO:0000256" key="7">
    <source>
        <dbReference type="ARBA" id="ARBA00023193"/>
    </source>
</evidence>
<keyword evidence="4" id="KW-0547">Nucleotide-binding</keyword>
<dbReference type="PANTHER" id="PTHR11042">
    <property type="entry name" value="EUKARYOTIC TRANSLATION INITIATION FACTOR 2-ALPHA KINASE EIF2-ALPHA KINASE -RELATED"/>
    <property type="match status" value="1"/>
</dbReference>
<keyword evidence="3" id="KW-0808">Transferase</keyword>
<keyword evidence="11" id="KW-1133">Transmembrane helix</keyword>
<comment type="catalytic activity">
    <reaction evidence="10">
        <text>L-seryl-[protein] + ATP = O-phospho-L-seryl-[protein] + ADP + H(+)</text>
        <dbReference type="Rhea" id="RHEA:17989"/>
        <dbReference type="Rhea" id="RHEA-COMP:9863"/>
        <dbReference type="Rhea" id="RHEA-COMP:11604"/>
        <dbReference type="ChEBI" id="CHEBI:15378"/>
        <dbReference type="ChEBI" id="CHEBI:29999"/>
        <dbReference type="ChEBI" id="CHEBI:30616"/>
        <dbReference type="ChEBI" id="CHEBI:83421"/>
        <dbReference type="ChEBI" id="CHEBI:456216"/>
        <dbReference type="EC" id="2.7.11.1"/>
    </reaction>
    <physiologicalReaction direction="left-to-right" evidence="10">
        <dbReference type="Rhea" id="RHEA:17990"/>
    </physiologicalReaction>
</comment>
<sequence length="644" mass="71966">MIRKVLSMNRELLATSILATAGTFVIYIISPSFLLSSPLLLLGLIFSYIGSFYRYVTPVTFLLSLIPLFFIKSIYAFVGIAIGILGILIPWVWELIILIGYIIFLLLPNLVTNIGIQPIIFSYAIYSALAFANIRAMTGKGYPAVVKIEGLTTCYAEVNGVFTTINRIVRDKKRVEIRLCPQYFNGIYYVPDTATITAKEGQVKVVKFSATNNLPIDKFPHCFSYFYAKGLPMNASWSIIINNVEYTSKDSNSPIIVPMPNVLEVMWNAKDIIIGNVIFRPLTYSGIAKRGEKIIIEYNSYVTQQQVALPSQQQKNLPPLDKWDPNLWIGKELYGYRVVSVIGSGGSGYVLKAEKDNVFYAVKVFSLSQLSRAQLTISASSSFDEMFKESETLKQLSRNPKFVTILGFYIDSNNIKSALKGDVNTYYNYPPAIVMEFMEGGTAKDLLTTSIIYSTYWPLIVKEIIKEIAYALDFLHSKGFVHLDVKPENIFFSRNLGNNPEEIYKNISSSIKLGDLGSAVRIGERFYQATPSYSPPEQIEAIITGKGADPKMDIFALGMTAYVLLTGKNDNPISDNLNKAIDAYMAGNVGEALKLIQNAKQILSSWRPILPQNTLNELTRVIIYSININPVSRPSAKQIVDLLK</sequence>